<feature type="compositionally biased region" description="Pro residues" evidence="1">
    <location>
        <begin position="218"/>
        <end position="246"/>
    </location>
</feature>
<feature type="compositionally biased region" description="Polar residues" evidence="1">
    <location>
        <begin position="50"/>
        <end position="60"/>
    </location>
</feature>
<feature type="compositionally biased region" description="Low complexity" evidence="1">
    <location>
        <begin position="110"/>
        <end position="123"/>
    </location>
</feature>
<evidence type="ECO:0000256" key="1">
    <source>
        <dbReference type="SAM" id="MobiDB-lite"/>
    </source>
</evidence>
<evidence type="ECO:0000313" key="3">
    <source>
        <dbReference type="EMBL" id="KAG2320587.1"/>
    </source>
</evidence>
<organism evidence="3 4">
    <name type="scientific">Brassica carinata</name>
    <name type="common">Ethiopian mustard</name>
    <name type="synonym">Abyssinian cabbage</name>
    <dbReference type="NCBI Taxonomy" id="52824"/>
    <lineage>
        <taxon>Eukaryota</taxon>
        <taxon>Viridiplantae</taxon>
        <taxon>Streptophyta</taxon>
        <taxon>Embryophyta</taxon>
        <taxon>Tracheophyta</taxon>
        <taxon>Spermatophyta</taxon>
        <taxon>Magnoliopsida</taxon>
        <taxon>eudicotyledons</taxon>
        <taxon>Gunneridae</taxon>
        <taxon>Pentapetalae</taxon>
        <taxon>rosids</taxon>
        <taxon>malvids</taxon>
        <taxon>Brassicales</taxon>
        <taxon>Brassicaceae</taxon>
        <taxon>Brassiceae</taxon>
        <taxon>Brassica</taxon>
    </lineage>
</organism>
<dbReference type="FunFam" id="1.10.10.60:FF:000781">
    <property type="match status" value="1"/>
</dbReference>
<dbReference type="PANTHER" id="PTHR33492">
    <property type="entry name" value="OSJNBA0043A12.37 PROTEIN-RELATED"/>
    <property type="match status" value="1"/>
</dbReference>
<feature type="region of interest" description="Disordered" evidence="1">
    <location>
        <begin position="31"/>
        <end position="62"/>
    </location>
</feature>
<dbReference type="AlphaFoldDB" id="A0A8X8B3T5"/>
<feature type="compositionally biased region" description="Basic and acidic residues" evidence="1">
    <location>
        <begin position="130"/>
        <end position="140"/>
    </location>
</feature>
<dbReference type="Gene3D" id="1.10.10.60">
    <property type="entry name" value="Homeodomain-like"/>
    <property type="match status" value="1"/>
</dbReference>
<dbReference type="OrthoDB" id="1843873at2759"/>
<feature type="domain" description="Myb-like" evidence="2">
    <location>
        <begin position="11"/>
        <end position="94"/>
    </location>
</feature>
<dbReference type="InterPro" id="IPR044822">
    <property type="entry name" value="Myb_DNA-bind_4"/>
</dbReference>
<dbReference type="InterPro" id="IPR001005">
    <property type="entry name" value="SANT/Myb"/>
</dbReference>
<dbReference type="Proteomes" id="UP000886595">
    <property type="component" value="Unassembled WGS sequence"/>
</dbReference>
<sequence length="391" mass="42694">MADQSGGLGLTREYRKGNWTLNETMVLIEAKKMDDERRMRRSIGLPPPEQSQDSRSSSGNKPAELRWKWIEDYCWRKGCMRSQNQCNDKWDNLMRDYKKVREYERRRVESSFASGSSSSSAAAETGSYWKMEKSERKERNLPSNMLPQTYQALFDVVESKTHPSSTAATAVTAAVAAAAAAAATGSGNGSGGGLHISKVIQQQGLGFVPQHQMIQPPVLLPLPRPPPSPSQPLQPRPLLLPQPPHPSFHAQPILPTKASSSDSDTSEHSDTSPAKRRRTMPTTAAGTSGGSGGGNAEMEEGETVVAAALSRSASVIANAIRESEERQDRRHKEVMSLQERRLKIEESNVEMNREGMSGLVEAINKLASSMFALASSSSTSRHNNQHQGGPS</sequence>
<dbReference type="EMBL" id="JAAMPC010000003">
    <property type="protein sequence ID" value="KAG2320587.1"/>
    <property type="molecule type" value="Genomic_DNA"/>
</dbReference>
<protein>
    <recommendedName>
        <fullName evidence="2">Myb-like domain-containing protein</fullName>
    </recommendedName>
</protein>
<keyword evidence="4" id="KW-1185">Reference proteome</keyword>
<dbReference type="PANTHER" id="PTHR33492:SF12">
    <property type="entry name" value="HOMEODOMAIN-LIKE SUPERFAMILY PROTEIN-RELATED"/>
    <property type="match status" value="1"/>
</dbReference>
<evidence type="ECO:0000313" key="4">
    <source>
        <dbReference type="Proteomes" id="UP000886595"/>
    </source>
</evidence>
<gene>
    <name evidence="3" type="ORF">Bca52824_013800</name>
</gene>
<evidence type="ECO:0000259" key="2">
    <source>
        <dbReference type="PROSITE" id="PS50090"/>
    </source>
</evidence>
<dbReference type="PROSITE" id="PS50090">
    <property type="entry name" value="MYB_LIKE"/>
    <property type="match status" value="1"/>
</dbReference>
<comment type="caution">
    <text evidence="3">The sequence shown here is derived from an EMBL/GenBank/DDBJ whole genome shotgun (WGS) entry which is preliminary data.</text>
</comment>
<feature type="region of interest" description="Disordered" evidence="1">
    <location>
        <begin position="217"/>
        <end position="297"/>
    </location>
</feature>
<dbReference type="Pfam" id="PF13837">
    <property type="entry name" value="Myb_DNA-bind_4"/>
    <property type="match status" value="1"/>
</dbReference>
<proteinExistence type="predicted"/>
<accession>A0A8X8B3T5</accession>
<feature type="region of interest" description="Disordered" evidence="1">
    <location>
        <begin position="108"/>
        <end position="144"/>
    </location>
</feature>
<name>A0A8X8B3T5_BRACI</name>
<reference evidence="3 4" key="1">
    <citation type="submission" date="2020-02" db="EMBL/GenBank/DDBJ databases">
        <authorList>
            <person name="Ma Q."/>
            <person name="Huang Y."/>
            <person name="Song X."/>
            <person name="Pei D."/>
        </authorList>
    </citation>
    <scope>NUCLEOTIDE SEQUENCE [LARGE SCALE GENOMIC DNA]</scope>
    <source>
        <strain evidence="3">Sxm20200214</strain>
        <tissue evidence="3">Leaf</tissue>
    </source>
</reference>